<accession>A0A2Z6T6X1</accession>
<dbReference type="OrthoDB" id="2189687at2"/>
<protein>
    <recommendedName>
        <fullName evidence="3">Reductase</fullName>
    </recommendedName>
</protein>
<gene>
    <name evidence="1" type="ORF">LrDSM24759_09480</name>
</gene>
<dbReference type="AlphaFoldDB" id="A0A2Z6T6X1"/>
<evidence type="ECO:0000313" key="2">
    <source>
        <dbReference type="Proteomes" id="UP000257317"/>
    </source>
</evidence>
<proteinExistence type="predicted"/>
<name>A0A2Z6T6X1_9LACO</name>
<evidence type="ECO:0000313" key="1">
    <source>
        <dbReference type="EMBL" id="GBG05034.1"/>
    </source>
</evidence>
<evidence type="ECO:0008006" key="3">
    <source>
        <dbReference type="Google" id="ProtNLM"/>
    </source>
</evidence>
<sequence length="115" mass="13578">MLSKYKKNFEKQVMGYLSYLPDFKNFQNLADEMKLYNTENNQFDVLTYTNKNGNCLGIVGIQLTSHFVIIRYLSLAPSYRTEEVIQEIMTELNNLYPNQKISTLPNWTMLLKYTE</sequence>
<dbReference type="EMBL" id="BFBY01000006">
    <property type="protein sequence ID" value="GBG05034.1"/>
    <property type="molecule type" value="Genomic_DNA"/>
</dbReference>
<comment type="caution">
    <text evidence="1">The sequence shown here is derived from an EMBL/GenBank/DDBJ whole genome shotgun (WGS) entry which is preliminary data.</text>
</comment>
<keyword evidence="2" id="KW-1185">Reference proteome</keyword>
<organism evidence="1 2">
    <name type="scientific">Lactobacillus rodentium</name>
    <dbReference type="NCBI Taxonomy" id="947835"/>
    <lineage>
        <taxon>Bacteria</taxon>
        <taxon>Bacillati</taxon>
        <taxon>Bacillota</taxon>
        <taxon>Bacilli</taxon>
        <taxon>Lactobacillales</taxon>
        <taxon>Lactobacillaceae</taxon>
        <taxon>Lactobacillus</taxon>
    </lineage>
</organism>
<reference evidence="2" key="1">
    <citation type="submission" date="2018-03" db="EMBL/GenBank/DDBJ databases">
        <title>New taxa in the Lactobacillus gasseri group.</title>
        <authorList>
            <person name="Tanizawa Y."/>
            <person name="Tohno M."/>
            <person name="Endo A."/>
            <person name="Arita M."/>
        </authorList>
    </citation>
    <scope>NUCLEOTIDE SEQUENCE [LARGE SCALE GENOMIC DNA]</scope>
    <source>
        <strain evidence="2">DSM 24759</strain>
    </source>
</reference>
<dbReference type="Proteomes" id="UP000257317">
    <property type="component" value="Unassembled WGS sequence"/>
</dbReference>
<dbReference type="RefSeq" id="WP_117118361.1">
    <property type="nucleotide sequence ID" value="NZ_BFBY01000006.1"/>
</dbReference>